<dbReference type="Proteomes" id="UP000694620">
    <property type="component" value="Unassembled WGS sequence"/>
</dbReference>
<proteinExistence type="predicted"/>
<keyword evidence="2" id="KW-1133">Transmembrane helix</keyword>
<dbReference type="Pfam" id="PF00059">
    <property type="entry name" value="Lectin_C"/>
    <property type="match status" value="1"/>
</dbReference>
<keyword evidence="2" id="KW-0472">Membrane</keyword>
<organism evidence="4 5">
    <name type="scientific">Erpetoichthys calabaricus</name>
    <name type="common">Rope fish</name>
    <name type="synonym">Calamoichthys calabaricus</name>
    <dbReference type="NCBI Taxonomy" id="27687"/>
    <lineage>
        <taxon>Eukaryota</taxon>
        <taxon>Metazoa</taxon>
        <taxon>Chordata</taxon>
        <taxon>Craniata</taxon>
        <taxon>Vertebrata</taxon>
        <taxon>Euteleostomi</taxon>
        <taxon>Actinopterygii</taxon>
        <taxon>Polypteriformes</taxon>
        <taxon>Polypteridae</taxon>
        <taxon>Erpetoichthys</taxon>
    </lineage>
</organism>
<dbReference type="AlphaFoldDB" id="A0A8C4XE25"/>
<feature type="domain" description="C-type lectin" evidence="3">
    <location>
        <begin position="53"/>
        <end position="116"/>
    </location>
</feature>
<dbReference type="Gene3D" id="3.10.100.10">
    <property type="entry name" value="Mannose-Binding Protein A, subunit A"/>
    <property type="match status" value="1"/>
</dbReference>
<keyword evidence="2" id="KW-0812">Transmembrane</keyword>
<evidence type="ECO:0000259" key="3">
    <source>
        <dbReference type="PROSITE" id="PS50041"/>
    </source>
</evidence>
<dbReference type="InterPro" id="IPR016186">
    <property type="entry name" value="C-type_lectin-like/link_sf"/>
</dbReference>
<dbReference type="PANTHER" id="PTHR45710">
    <property type="entry name" value="C-TYPE LECTIN DOMAIN-CONTAINING PROTEIN 180"/>
    <property type="match status" value="1"/>
</dbReference>
<comment type="subcellular location">
    <subcellularLocation>
        <location evidence="1">Cell membrane</location>
        <topology evidence="1">Single-pass type II membrane protein</topology>
    </subcellularLocation>
</comment>
<dbReference type="InterPro" id="IPR050828">
    <property type="entry name" value="C-type_lectin/matrix_domain"/>
</dbReference>
<accession>A0A8C4XE25</accession>
<sequence length="124" mass="14416">MNFKLLILSMSFIQSSLQFLFTLPLTSIYLGALLLFCFTGKTYPYCSESWVLFNASCYFFSTDKLDWNASRNNCTSIGGHLVIIDSEEDYSSSWDKSYWIGLTDQKTEGHFLWMNNKHLDENKM</sequence>
<reference evidence="4" key="1">
    <citation type="submission" date="2025-08" db="UniProtKB">
        <authorList>
            <consortium name="Ensembl"/>
        </authorList>
    </citation>
    <scope>IDENTIFICATION</scope>
</reference>
<dbReference type="Ensembl" id="ENSECRT00000025673.1">
    <property type="protein sequence ID" value="ENSECRP00000025133.1"/>
    <property type="gene ID" value="ENSECRG00000016934.1"/>
</dbReference>
<evidence type="ECO:0000256" key="1">
    <source>
        <dbReference type="ARBA" id="ARBA00004401"/>
    </source>
</evidence>
<dbReference type="InterPro" id="IPR016187">
    <property type="entry name" value="CTDL_fold"/>
</dbReference>
<dbReference type="SUPFAM" id="SSF56436">
    <property type="entry name" value="C-type lectin-like"/>
    <property type="match status" value="1"/>
</dbReference>
<evidence type="ECO:0000313" key="4">
    <source>
        <dbReference type="Ensembl" id="ENSECRP00000025133.1"/>
    </source>
</evidence>
<dbReference type="GO" id="GO:0005886">
    <property type="term" value="C:plasma membrane"/>
    <property type="evidence" value="ECO:0007669"/>
    <property type="project" value="UniProtKB-SubCell"/>
</dbReference>
<protein>
    <recommendedName>
        <fullName evidence="3">C-type lectin domain-containing protein</fullName>
    </recommendedName>
</protein>
<evidence type="ECO:0000313" key="5">
    <source>
        <dbReference type="Proteomes" id="UP000694620"/>
    </source>
</evidence>
<reference evidence="4" key="2">
    <citation type="submission" date="2025-09" db="UniProtKB">
        <authorList>
            <consortium name="Ensembl"/>
        </authorList>
    </citation>
    <scope>IDENTIFICATION</scope>
</reference>
<dbReference type="InterPro" id="IPR001304">
    <property type="entry name" value="C-type_lectin-like"/>
</dbReference>
<keyword evidence="5" id="KW-1185">Reference proteome</keyword>
<name>A0A8C4XE25_ERPCA</name>
<evidence type="ECO:0000256" key="2">
    <source>
        <dbReference type="SAM" id="Phobius"/>
    </source>
</evidence>
<feature type="transmembrane region" description="Helical" evidence="2">
    <location>
        <begin position="20"/>
        <end position="38"/>
    </location>
</feature>
<dbReference type="PANTHER" id="PTHR45710:SF8">
    <property type="entry name" value="RERATING FAMILY MEMBER 4"/>
    <property type="match status" value="1"/>
</dbReference>
<dbReference type="PROSITE" id="PS50041">
    <property type="entry name" value="C_TYPE_LECTIN_2"/>
    <property type="match status" value="1"/>
</dbReference>
<dbReference type="GeneTree" id="ENSGT01120000274077"/>